<feature type="compositionally biased region" description="Basic and acidic residues" evidence="15">
    <location>
        <begin position="3031"/>
        <end position="3056"/>
    </location>
</feature>
<keyword evidence="5 18" id="KW-0808">Transferase</keyword>
<dbReference type="SUPFAM" id="SSF56672">
    <property type="entry name" value="DNA/RNA polymerases"/>
    <property type="match status" value="1"/>
</dbReference>
<dbReference type="InterPro" id="IPR006172">
    <property type="entry name" value="DNA-dir_DNA_pol_B"/>
</dbReference>
<feature type="compositionally biased region" description="Polar residues" evidence="15">
    <location>
        <begin position="1012"/>
        <end position="1029"/>
    </location>
</feature>
<feature type="region of interest" description="Disordered" evidence="15">
    <location>
        <begin position="1074"/>
        <end position="1096"/>
    </location>
</feature>
<feature type="region of interest" description="Disordered" evidence="15">
    <location>
        <begin position="771"/>
        <end position="793"/>
    </location>
</feature>
<feature type="compositionally biased region" description="Basic and acidic residues" evidence="15">
    <location>
        <begin position="1399"/>
        <end position="1410"/>
    </location>
</feature>
<feature type="region of interest" description="Disordered" evidence="15">
    <location>
        <begin position="228"/>
        <end position="295"/>
    </location>
</feature>
<evidence type="ECO:0000256" key="3">
    <source>
        <dbReference type="ARBA" id="ARBA00012417"/>
    </source>
</evidence>
<feature type="region of interest" description="Disordered" evidence="15">
    <location>
        <begin position="2852"/>
        <end position="2919"/>
    </location>
</feature>
<dbReference type="GO" id="GO:0000724">
    <property type="term" value="P:double-strand break repair via homologous recombination"/>
    <property type="evidence" value="ECO:0007669"/>
    <property type="project" value="TreeGrafter"/>
</dbReference>
<dbReference type="Gene3D" id="1.10.287.690">
    <property type="entry name" value="Helix hairpin bin"/>
    <property type="match status" value="1"/>
</dbReference>
<comment type="cofactor">
    <cofactor evidence="1">
        <name>[4Fe-4S] cluster</name>
        <dbReference type="ChEBI" id="CHEBI:49883"/>
    </cofactor>
</comment>
<evidence type="ECO:0000256" key="10">
    <source>
        <dbReference type="ARBA" id="ARBA00022932"/>
    </source>
</evidence>
<feature type="compositionally biased region" description="Polar residues" evidence="15">
    <location>
        <begin position="1690"/>
        <end position="1700"/>
    </location>
</feature>
<dbReference type="InterPro" id="IPR056435">
    <property type="entry name" value="DPOD/Z_N"/>
</dbReference>
<dbReference type="InterPro" id="IPR023211">
    <property type="entry name" value="DNA_pol_palm_dom_sf"/>
</dbReference>
<comment type="catalytic activity">
    <reaction evidence="14">
        <text>DNA(n) + a 2'-deoxyribonucleoside 5'-triphosphate = DNA(n+1) + diphosphate</text>
        <dbReference type="Rhea" id="RHEA:22508"/>
        <dbReference type="Rhea" id="RHEA-COMP:17339"/>
        <dbReference type="Rhea" id="RHEA-COMP:17340"/>
        <dbReference type="ChEBI" id="CHEBI:33019"/>
        <dbReference type="ChEBI" id="CHEBI:61560"/>
        <dbReference type="ChEBI" id="CHEBI:173112"/>
        <dbReference type="EC" id="2.7.7.7"/>
    </reaction>
</comment>
<dbReference type="GO" id="GO:0000166">
    <property type="term" value="F:nucleotide binding"/>
    <property type="evidence" value="ECO:0007669"/>
    <property type="project" value="InterPro"/>
</dbReference>
<evidence type="ECO:0000256" key="9">
    <source>
        <dbReference type="ARBA" id="ARBA00022833"/>
    </source>
</evidence>
<dbReference type="Pfam" id="PF24055">
    <property type="entry name" value="POL3_N"/>
    <property type="match status" value="1"/>
</dbReference>
<feature type="domain" description="DNA-directed DNA polymerase family B multifunctional" evidence="16">
    <location>
        <begin position="3171"/>
        <end position="3593"/>
    </location>
</feature>
<feature type="compositionally biased region" description="Low complexity" evidence="15">
    <location>
        <begin position="364"/>
        <end position="383"/>
    </location>
</feature>
<feature type="compositionally biased region" description="Basic and acidic residues" evidence="15">
    <location>
        <begin position="2339"/>
        <end position="2351"/>
    </location>
</feature>
<dbReference type="GO" id="GO:0051536">
    <property type="term" value="F:iron-sulfur cluster binding"/>
    <property type="evidence" value="ECO:0007669"/>
    <property type="project" value="UniProtKB-KW"/>
</dbReference>
<feature type="region of interest" description="Disordered" evidence="15">
    <location>
        <begin position="3716"/>
        <end position="3735"/>
    </location>
</feature>
<name>A0A0F7UJI8_NEOCL</name>
<dbReference type="GO" id="GO:0003887">
    <property type="term" value="F:DNA-directed DNA polymerase activity"/>
    <property type="evidence" value="ECO:0007669"/>
    <property type="project" value="UniProtKB-KW"/>
</dbReference>
<feature type="compositionally biased region" description="Basic and acidic residues" evidence="15">
    <location>
        <begin position="2203"/>
        <end position="2230"/>
    </location>
</feature>
<feature type="compositionally biased region" description="Low complexity" evidence="15">
    <location>
        <begin position="2874"/>
        <end position="2889"/>
    </location>
</feature>
<feature type="compositionally biased region" description="Basic and acidic residues" evidence="15">
    <location>
        <begin position="3067"/>
        <end position="3081"/>
    </location>
</feature>
<feature type="compositionally biased region" description="Low complexity" evidence="15">
    <location>
        <begin position="1508"/>
        <end position="1519"/>
    </location>
</feature>
<keyword evidence="7" id="KW-0479">Metal-binding</keyword>
<feature type="region of interest" description="Disordered" evidence="15">
    <location>
        <begin position="2263"/>
        <end position="2453"/>
    </location>
</feature>
<feature type="compositionally biased region" description="Basic and acidic residues" evidence="15">
    <location>
        <begin position="1347"/>
        <end position="1363"/>
    </location>
</feature>
<feature type="compositionally biased region" description="Basic and acidic residues" evidence="15">
    <location>
        <begin position="1988"/>
        <end position="2012"/>
    </location>
</feature>
<feature type="region of interest" description="Disordered" evidence="15">
    <location>
        <begin position="1783"/>
        <end position="1802"/>
    </location>
</feature>
<feature type="region of interest" description="Disordered" evidence="15">
    <location>
        <begin position="4001"/>
        <end position="4030"/>
    </location>
</feature>
<feature type="region of interest" description="Disordered" evidence="15">
    <location>
        <begin position="3301"/>
        <end position="3326"/>
    </location>
</feature>
<evidence type="ECO:0000256" key="6">
    <source>
        <dbReference type="ARBA" id="ARBA00022695"/>
    </source>
</evidence>
<sequence length="4195" mass="446871">MHPTASLDSTVSAPKNVPRIPAQQPPTRSQVESSGRDEDVGAARRATARQCSPRAGSGRAQGREPGEEEGEQPNACGGGLGADTVEEQRHTGGRSLEGAVARFPGVIPSAVVYTRESRLGQGAYGPPVSRGPAEPEYGFSDGANRVARRRRGFSDSAVGVGAGGPTGEQVNTALASCSRPEIATGREKARRILPPGRPSTESLPCTAPSSLSTFKCASSSISPSLSLNPSFRLPETPSGLPQPASPSSPSGPVSACCPRPSSSGSRPFPDFQSLPVSPGPPESLASDGCPTRDDSGNALVMSVSVTVVEPCLEAPVPGLDPAVAPFSGRRIWRVPVLRIYGVVNENPLTSVAATALSPAPTAGSPPSELHLSSISSSSVSSTSARCPRGDGRFLGRMCCVTVHNVFPYFFIPLPREAHERPEVWLQWFSAKLRACEEKLTAHRGQATSRQPGQGPSAASGSPLLFALRLVKKRAFYGYDHAPRLFVKISTLHPGSKTVQLAALLLQGRVTGSPLQPFEIHIPFVSHFLADFHLRGMDLLTFVAPSFVQPLFLAPPLLLAGSARRPTDAPECPLTTARAREGDQARGGAAAEKGWRAEKTGRIGAREQARSRSPWELAQDRRETHSVTQAQRPQGSDFMHRPAAVPGGVFLSQSWAQLWRRLRNPKASQQCGDEGNLRVAFPNAENTSRASSLGLPSPRPPFARPQSPSRACGPPASSPAMATGEEPPPRGTRSCVRVLPSRVPRRTKCELECHVMSRHILNPFFISASEAGTDRSAPVASQSDEKTKASTGGGWERTSSFAADLLLRSVLDFWREEAARCAGLGIPFPFDSPNAALPAPPTLPSAAAAVLAQRDETPARGAVPEIFKRRLAQLLDKTGALRDVSAIRADLRGNGSPRGGLDRDRGPQRSATGSGDSLDRVEELPELLGEIGRLPAEAGRSQGGRERQGERQTLTAASPQDRGGTCEQGVQRPQTAATVPASEATRDAVSAREKAQAGGEGPSVHGDADRQAWSENQGCAATHGSVSSGPASRVEQYAKRLRVTPPPEATGDGSTADRRTGSWFSSLFLSLPPHAAEDMRRPCSASQSSSTSSCPPLSPANASGFFIDSASLSATSQLSSLSASQDPLVPDAREGFQSPSSAACPLPGGPSEPSWHCHHAPASAGEATEKLGGRASAHPGGVPVVAPPNAATGFAAYQSLAVFSQQLACEKRLPREARGSGDTLEALALPGLAPSCLATRLEGPTSRHVRTDFLSDHFIRTEARPERAPLAAAQSSVLPSPNSLSDDWRDGEAAHGAVARVSPPAPDPNRHGDLPVEARLPSQHAPLQSSYSSPQSESPSRWTGPFGRWKEPESGASRVERSEAEVVLEQTADGPPASILEPSAPELSEAQDGEFVEVAEDWRDPDEEHAASKVQACSGREAADAGPTVRDGSATVEAAVDGKDAADGDREFPTAGSPDDDVYEEPLFDLEEEVDSFLSAAERDRRPRPRRRRGAAPEPDELFALQVCSPSQSSSSGTSSAEDERRARQRRKGLRSAQGRRRAPTLDSSSCSPTVDYDSGEGSSGDSLSSEPSGAPEAGNDSSRKPPPEEEKAKGEMRAQPQLEGATRPVDALANQSRSASMTPDDVSASGVQGVRESCKSRGSVPPQCLCVPAGSAAEPANRSTSAGMRQHAENISLASPEIPGGVKTLAGTSTDARQSAGNGGRGEMGHCLKAAPRGDGLSPVPGEEGLGGEEQGSSSSYAATVVLSSGSDEACGRTERASGENAESKSRQENLQLADEQGDKANVPPEAGHLGQDNDEWCVPHDRVSQTGKAKSEGAAHNSPETLARHPRASQVPCVLLAPSSELEASPAVPLTHRAAHDAPLVEHCSVSQQSVKGWPDEPAELPFFGDPRDLPLGVIRAVDATLGGRSLREQETVLGARRAESIAAAAAAETRLLAERRAALGKQTRRRRRRKNARRSQVLSSQRTASQSSLYASRGSSQQGSQRSERLGLRAGADYHPEQGSHLEHRQSAAISTDGAKRPAQAREAGSSKGPGQSDRVGDAGRAHPSLEPFFPGKIGQPTLVVEISSSSEDASEGASGRSASLLVTGEADKALEEPASPVSFVLCRGERRDAARGGLAPSQEPGAPGIAFWGFYRPPPSTQEALASCPPSVQKRHERLLRREIRREARHRQRHPSRCGEAESERPGKGAAAAGRGRLRGPRDGGDEPERDVRRSAEYDQPRNETRRNDRRCRRAAIAALRWTTRMDNVGRIVMMLVPATQSEGDETASSRREKRSRSRRRSMTHMSGLRAEPVASEVKLHSGAPSSSSASPGSAADGPRRDGVAARACGNSAEEEATRERLPGRELACESSCMHPESCPRETGEQQNLRRPTDVSEAQVDPGRLSPALTPSGADALTGNPSNSVEAGDRESVGGPERDEGNEAEGAFPRQIGEGDPLAAGDSVCGDRTTSACGREQHLLSSQRQQHGLLSLSVGSIATSHTFSSTCSSSDISWAGAGEGDGSVSQLSVAAAVKDAAKQARPFQGFSADRRDEAIRGKSELASYGALLAVEVLAERRLSSPEAVDAGAPDSQHDAILGVALVLRDERLALACGRAQASRGQQAGAPRRDGERRKTDGQERDEAEPKAGKADGRTSEERHGGRREEEGVSGEPLSRSASETEKGTGGTKAFLSTARGERRAEEAADGLAYFDASIIVFVDQVYKPRLPLNSQFCASPPACPTASAPWPSTAHLLSSSSCASPFVRAQRSFADFVAVWQSRHPFTKAAQQQLTAFLPPETELVAVDSERALLHRVCLIFSVADPSMVLQWDGGSTGLGFLLRRARVLGVGLEVAKALGRRADPRLLSCLQSVPFPPRSHTTTSTPATPVPQQSSHSSSSSPTPAASASPSPPSRSSPARDARPPAARESGRSSGVSDVLRQGGALSGRLLLECWRLLQSEVKLQQSSLEGVTTEVLGKTFASVPPAILANLWKQGQGALRRAERRDEVELMTAWRAWQQRVRRHEETNGQPTGSEEGADKGGSGAQGEARVSRGEARSDRNSWALETKRRVEGQRVADAGAEETGDGEKGAEKEGTEGRGDAQSTLVEQGSLALEEIFEDVERTAGCPVGRPGRQPRENAAEVVWAISTMGAVLKYLLGRVRITLALIDSTELLPRTAELARLYGCDFFSALTRGSQFKVESVMIQATKRLDYLFVSPSQSQVTEQPAPLCIPLVLEPKSGFYWSPVLVLDFRSLYPSIVIANNICYSTAMGSVEVDPTVQPVKTLGVMDFHAPPALFQQISGAYYEAASAELRKAAPLRGCQEGDNERQAGRVGERGHSQASSDVCTSQAWDADSGGIRLLPSGAMFVSRRVRKGIFPQVLSEILQTRIMVQKAIKKYKGKVDEGLLRLLNYRQYGLKMIANVSYGYTAASFTGHMPCADIADAIVQTARTTLMRAIELVHSTPRWGGRVLYGDTDSLFVLVQNKSLEAAFEIGREIAYTVTQQNPAPVELELEKVFYPCCLVSKKRYVGNAYASPNLPPTFEAKGIEAIRRDQCGCTSSILESTLQTFFASRDISQVKAHLYRQWTKILSNQVPLKDFIFYKKCRLGSYKAEVGASTAASLPPQAKVAYARLQAVARPSVGLHDVAGAGVSEAALAFPSGPSRGERVAFVYADLGLGGGEAFLTGKQTALRLLDCAVSPEQVEGGGRADNLVSLFLYGAPQKVLRPMPLQLPESWSAGSQTPQHEGGGDLSSQHGASLVWLRCWENMPSPTLWGGTDAFSPEGGRMQGASAAFQAPAARLGGRRPDMSAVVACFSRSASVPAQHGQELTGSLPSVLQRLGDGGSEQLLLPIYLKYYIVRQIIPALDRLFGLLPGQTSVDLRQWFDSMPKPQRSLATRLRRRLQTDQQIVKKLRQGMLRFGAGPPLRERRPESGPVRARDGPPPRRTPGAGQMAVLPKAGAVSPAAQPRQKLLQALKISNGAGGGSKVRLHHFFAASACLFCGAKCSLLPPGAVRGLTEANSGDKQNKRGSAGGPKGGGSTDRWWRRRTGGTINFEEDAEADIRAQLFRKLECRNFTSDDDGEGNEHEKIILDLSSSSTFSSSSHGSIFSPLFQPVSLQEQRRYWQPPPVCAACSVDAERLLVLAYSELREEEKRVKEVEDICETCAGSKLCAAACLNAWHCDVYFRKLRNERCLAAVASKLRTLHLHLKESR</sequence>
<feature type="compositionally biased region" description="Polar residues" evidence="15">
    <location>
        <begin position="1"/>
        <end position="13"/>
    </location>
</feature>
<feature type="region of interest" description="Disordered" evidence="15">
    <location>
        <begin position="889"/>
        <end position="1059"/>
    </location>
</feature>
<dbReference type="InterPro" id="IPR006134">
    <property type="entry name" value="DNA-dir_DNA_pol_B_multi_dom"/>
</dbReference>
<feature type="compositionally biased region" description="Basic and acidic residues" evidence="15">
    <location>
        <begin position="592"/>
        <end position="609"/>
    </location>
</feature>
<feature type="compositionally biased region" description="Basic and acidic residues" evidence="15">
    <location>
        <begin position="2609"/>
        <end position="2649"/>
    </location>
</feature>
<feature type="region of interest" description="Disordered" evidence="15">
    <location>
        <begin position="3903"/>
        <end position="3934"/>
    </location>
</feature>
<dbReference type="EMBL" id="LN714484">
    <property type="protein sequence ID" value="CEL68277.1"/>
    <property type="molecule type" value="Genomic_DNA"/>
</dbReference>
<feature type="compositionally biased region" description="Gly residues" evidence="15">
    <location>
        <begin position="4013"/>
        <end position="4022"/>
    </location>
</feature>
<evidence type="ECO:0000256" key="8">
    <source>
        <dbReference type="ARBA" id="ARBA00022763"/>
    </source>
</evidence>
<dbReference type="Pfam" id="PF00136">
    <property type="entry name" value="DNA_pol_B"/>
    <property type="match status" value="1"/>
</dbReference>
<dbReference type="Gene3D" id="1.10.132.60">
    <property type="entry name" value="DNA polymerase family B, C-terminal domain"/>
    <property type="match status" value="1"/>
</dbReference>
<dbReference type="Gene3D" id="3.30.420.10">
    <property type="entry name" value="Ribonuclease H-like superfamily/Ribonuclease H"/>
    <property type="match status" value="2"/>
</dbReference>
<keyword evidence="13" id="KW-0234">DNA repair</keyword>
<feature type="region of interest" description="Disordered" evidence="15">
    <location>
        <begin position="177"/>
        <end position="209"/>
    </location>
</feature>
<dbReference type="InterPro" id="IPR012337">
    <property type="entry name" value="RNaseH-like_sf"/>
</dbReference>
<dbReference type="InterPro" id="IPR017964">
    <property type="entry name" value="DNA-dir_DNA_pol_B_CS"/>
</dbReference>
<evidence type="ECO:0000256" key="13">
    <source>
        <dbReference type="ARBA" id="ARBA00023204"/>
    </source>
</evidence>
<comment type="similarity">
    <text evidence="2">Belongs to the DNA polymerase type-B family.</text>
</comment>
<dbReference type="Gene3D" id="3.30.342.10">
    <property type="entry name" value="DNA Polymerase, chain B, domain 1"/>
    <property type="match status" value="1"/>
</dbReference>
<proteinExistence type="inferred from homology"/>
<dbReference type="PRINTS" id="PR00106">
    <property type="entry name" value="DNAPOLB"/>
</dbReference>
<feature type="region of interest" description="Disordered" evidence="15">
    <location>
        <begin position="1811"/>
        <end position="1831"/>
    </location>
</feature>
<feature type="region of interest" description="Disordered" evidence="15">
    <location>
        <begin position="2597"/>
        <end position="2678"/>
    </location>
</feature>
<feature type="compositionally biased region" description="Basic and acidic residues" evidence="15">
    <location>
        <begin position="1581"/>
        <end position="1596"/>
    </location>
</feature>
<evidence type="ECO:0000256" key="4">
    <source>
        <dbReference type="ARBA" id="ARBA00021589"/>
    </source>
</evidence>
<feature type="domain" description="DNA polymerase delta/zeta catalytic subunit N-terminal" evidence="17">
    <location>
        <begin position="404"/>
        <end position="494"/>
    </location>
</feature>
<dbReference type="GO" id="GO:0046872">
    <property type="term" value="F:metal ion binding"/>
    <property type="evidence" value="ECO:0007669"/>
    <property type="project" value="UniProtKB-KW"/>
</dbReference>
<feature type="compositionally biased region" description="Basic and acidic residues" evidence="15">
    <location>
        <begin position="1754"/>
        <end position="1772"/>
    </location>
</feature>
<accession>A0A0F7UJI8</accession>
<keyword evidence="6 18" id="KW-0548">Nucleotidyltransferase</keyword>
<keyword evidence="11" id="KW-0408">Iron</keyword>
<feature type="compositionally biased region" description="Low complexity" evidence="15">
    <location>
        <begin position="2305"/>
        <end position="2319"/>
    </location>
</feature>
<dbReference type="PANTHER" id="PTHR45812">
    <property type="entry name" value="DNA POLYMERASE ZETA CATALYTIC SUBUNIT"/>
    <property type="match status" value="1"/>
</dbReference>
<feature type="compositionally biased region" description="Basic and acidic residues" evidence="15">
    <location>
        <begin position="1439"/>
        <end position="1451"/>
    </location>
</feature>
<feature type="compositionally biased region" description="Basic residues" evidence="15">
    <location>
        <begin position="1948"/>
        <end position="1959"/>
    </location>
</feature>
<feature type="region of interest" description="Disordered" evidence="15">
    <location>
        <begin position="3002"/>
        <end position="3085"/>
    </location>
</feature>
<feature type="compositionally biased region" description="Polar residues" evidence="15">
    <location>
        <begin position="1273"/>
        <end position="1284"/>
    </location>
</feature>
<keyword evidence="9" id="KW-0862">Zinc</keyword>
<keyword evidence="8" id="KW-0227">DNA damage</keyword>
<feature type="compositionally biased region" description="Basic residues" evidence="15">
    <location>
        <begin position="2170"/>
        <end position="2179"/>
    </location>
</feature>
<feature type="compositionally biased region" description="Low complexity" evidence="15">
    <location>
        <begin position="237"/>
        <end position="269"/>
    </location>
</feature>
<feature type="compositionally biased region" description="Low complexity" evidence="15">
    <location>
        <begin position="1081"/>
        <end position="1094"/>
    </location>
</feature>
<evidence type="ECO:0000259" key="16">
    <source>
        <dbReference type="Pfam" id="PF00136"/>
    </source>
</evidence>
<evidence type="ECO:0000256" key="12">
    <source>
        <dbReference type="ARBA" id="ARBA00023014"/>
    </source>
</evidence>
<feature type="region of interest" description="Disordered" evidence="15">
    <location>
        <begin position="1264"/>
        <end position="1777"/>
    </location>
</feature>
<feature type="compositionally biased region" description="Basic residues" evidence="15">
    <location>
        <begin position="1526"/>
        <end position="1542"/>
    </location>
</feature>
<evidence type="ECO:0000313" key="18">
    <source>
        <dbReference type="EMBL" id="CEL68277.1"/>
    </source>
</evidence>
<feature type="compositionally biased region" description="Acidic residues" evidence="15">
    <location>
        <begin position="1388"/>
        <end position="1398"/>
    </location>
</feature>
<evidence type="ECO:0000256" key="15">
    <source>
        <dbReference type="SAM" id="MobiDB-lite"/>
    </source>
</evidence>
<feature type="compositionally biased region" description="Basic and acidic residues" evidence="15">
    <location>
        <begin position="983"/>
        <end position="994"/>
    </location>
</feature>
<evidence type="ECO:0000256" key="1">
    <source>
        <dbReference type="ARBA" id="ARBA00001966"/>
    </source>
</evidence>
<dbReference type="FunFam" id="1.10.287.690:FF:000002">
    <property type="entry name" value="DNA polymerase zeta"/>
    <property type="match status" value="1"/>
</dbReference>
<dbReference type="PANTHER" id="PTHR45812:SF1">
    <property type="entry name" value="DNA POLYMERASE ZETA CATALYTIC SUBUNIT"/>
    <property type="match status" value="1"/>
</dbReference>
<feature type="region of interest" description="Disordered" evidence="15">
    <location>
        <begin position="1943"/>
        <end position="2059"/>
    </location>
</feature>
<evidence type="ECO:0000259" key="17">
    <source>
        <dbReference type="Pfam" id="PF24055"/>
    </source>
</evidence>
<gene>
    <name evidence="18" type="ORF">BN1204_040490</name>
</gene>
<evidence type="ECO:0000256" key="7">
    <source>
        <dbReference type="ARBA" id="ARBA00022723"/>
    </source>
</evidence>
<dbReference type="InterPro" id="IPR036397">
    <property type="entry name" value="RNaseH_sf"/>
</dbReference>
<dbReference type="GO" id="GO:0042276">
    <property type="term" value="P:error-prone translesion synthesis"/>
    <property type="evidence" value="ECO:0007669"/>
    <property type="project" value="TreeGrafter"/>
</dbReference>
<dbReference type="InterPro" id="IPR042087">
    <property type="entry name" value="DNA_pol_B_thumb"/>
</dbReference>
<feature type="compositionally biased region" description="Basic residues" evidence="15">
    <location>
        <begin position="2275"/>
        <end position="2286"/>
    </location>
</feature>
<dbReference type="SUPFAM" id="SSF53098">
    <property type="entry name" value="Ribonuclease H-like"/>
    <property type="match status" value="3"/>
</dbReference>
<feature type="region of interest" description="Disordered" evidence="15">
    <location>
        <begin position="563"/>
        <end position="642"/>
    </location>
</feature>
<feature type="compositionally biased region" description="Polar residues" evidence="15">
    <location>
        <begin position="199"/>
        <end position="209"/>
    </location>
</feature>
<dbReference type="PROSITE" id="PS00116">
    <property type="entry name" value="DNA_POLYMERASE_B"/>
    <property type="match status" value="1"/>
</dbReference>
<dbReference type="GO" id="GO:0003677">
    <property type="term" value="F:DNA binding"/>
    <property type="evidence" value="ECO:0007669"/>
    <property type="project" value="InterPro"/>
</dbReference>
<reference evidence="18" key="1">
    <citation type="journal article" date="2015" name="PLoS ONE">
        <title>Comprehensive Evaluation of Toxoplasma gondii VEG and Neospora caninum LIV Genomes with Tachyzoite Stage Transcriptome and Proteome Defines Novel Transcript Features.</title>
        <authorList>
            <person name="Ramaprasad A."/>
            <person name="Mourier T."/>
            <person name="Naeem R."/>
            <person name="Malas T.B."/>
            <person name="Moussa E."/>
            <person name="Panigrahi A."/>
            <person name="Vermont S.J."/>
            <person name="Otto T.D."/>
            <person name="Wastling J."/>
            <person name="Pain A."/>
        </authorList>
    </citation>
    <scope>NUCLEOTIDE SEQUENCE</scope>
    <source>
        <strain evidence="18">Liverpool</strain>
    </source>
</reference>
<feature type="compositionally biased region" description="Low complexity" evidence="15">
    <location>
        <begin position="2597"/>
        <end position="2608"/>
    </location>
</feature>
<evidence type="ECO:0000256" key="11">
    <source>
        <dbReference type="ARBA" id="ARBA00023004"/>
    </source>
</evidence>
<feature type="compositionally biased region" description="Basic and acidic residues" evidence="15">
    <location>
        <begin position="2180"/>
        <end position="2190"/>
    </location>
</feature>
<keyword evidence="10" id="KW-0239">DNA-directed DNA polymerase</keyword>
<dbReference type="Gene3D" id="3.90.1600.10">
    <property type="entry name" value="Palm domain of DNA polymerase"/>
    <property type="match status" value="1"/>
</dbReference>
<protein>
    <recommendedName>
        <fullName evidence="4">DNA polymerase zeta catalytic subunit</fullName>
        <ecNumber evidence="3">2.7.7.7</ecNumber>
    </recommendedName>
</protein>
<dbReference type="InterPro" id="IPR043502">
    <property type="entry name" value="DNA/RNA_pol_sf"/>
</dbReference>
<feature type="compositionally biased region" description="Polar residues" evidence="15">
    <location>
        <begin position="1962"/>
        <end position="1976"/>
    </location>
</feature>
<evidence type="ECO:0000256" key="5">
    <source>
        <dbReference type="ARBA" id="ARBA00022679"/>
    </source>
</evidence>
<feature type="region of interest" description="Disordered" evidence="15">
    <location>
        <begin position="2169"/>
        <end position="2233"/>
    </location>
</feature>
<feature type="region of interest" description="Disordered" evidence="15">
    <location>
        <begin position="1"/>
        <end position="100"/>
    </location>
</feature>
<feature type="region of interest" description="Disordered" evidence="15">
    <location>
        <begin position="685"/>
        <end position="734"/>
    </location>
</feature>
<feature type="compositionally biased region" description="Low complexity" evidence="15">
    <location>
        <begin position="1978"/>
        <end position="1987"/>
    </location>
</feature>
<feature type="compositionally biased region" description="Basic and acidic residues" evidence="15">
    <location>
        <begin position="3307"/>
        <end position="3320"/>
    </location>
</feature>
<evidence type="ECO:0000256" key="14">
    <source>
        <dbReference type="ARBA" id="ARBA00049244"/>
    </source>
</evidence>
<keyword evidence="12" id="KW-0411">Iron-sulfur</keyword>
<feature type="region of interest" description="Disordered" evidence="15">
    <location>
        <begin position="1122"/>
        <end position="1177"/>
    </location>
</feature>
<feature type="compositionally biased region" description="Polar residues" evidence="15">
    <location>
        <begin position="2859"/>
        <end position="2873"/>
    </location>
</feature>
<feature type="compositionally biased region" description="Basic and acidic residues" evidence="15">
    <location>
        <begin position="3908"/>
        <end position="3925"/>
    </location>
</feature>
<organism evidence="18">
    <name type="scientific">Neospora caninum (strain Liverpool)</name>
    <dbReference type="NCBI Taxonomy" id="572307"/>
    <lineage>
        <taxon>Eukaryota</taxon>
        <taxon>Sar</taxon>
        <taxon>Alveolata</taxon>
        <taxon>Apicomplexa</taxon>
        <taxon>Conoidasida</taxon>
        <taxon>Coccidia</taxon>
        <taxon>Eucoccidiorida</taxon>
        <taxon>Eimeriorina</taxon>
        <taxon>Sarcocystidae</taxon>
        <taxon>Neospora</taxon>
    </lineage>
</organism>
<dbReference type="EC" id="2.7.7.7" evidence="3"/>
<feature type="compositionally biased region" description="Low complexity" evidence="15">
    <location>
        <begin position="1559"/>
        <end position="1573"/>
    </location>
</feature>
<dbReference type="SMART" id="SM00486">
    <property type="entry name" value="POLBc"/>
    <property type="match status" value="1"/>
</dbReference>
<feature type="compositionally biased region" description="Basic and acidic residues" evidence="15">
    <location>
        <begin position="2410"/>
        <end position="2424"/>
    </location>
</feature>
<dbReference type="GO" id="GO:0016035">
    <property type="term" value="C:zeta DNA polymerase complex"/>
    <property type="evidence" value="ECO:0007669"/>
    <property type="project" value="InterPro"/>
</dbReference>
<feature type="compositionally biased region" description="Low complexity" evidence="15">
    <location>
        <begin position="1327"/>
        <end position="1339"/>
    </location>
</feature>
<dbReference type="InterPro" id="IPR030559">
    <property type="entry name" value="PolZ_Rev3"/>
</dbReference>
<evidence type="ECO:0000256" key="2">
    <source>
        <dbReference type="ARBA" id="ARBA00005755"/>
    </source>
</evidence>
<feature type="region of interest" description="Disordered" evidence="15">
    <location>
        <begin position="358"/>
        <end position="384"/>
    </location>
</feature>
<feature type="compositionally biased region" description="Acidic residues" evidence="15">
    <location>
        <begin position="1457"/>
        <end position="1474"/>
    </location>
</feature>
<dbReference type="GO" id="GO:0005634">
    <property type="term" value="C:nucleus"/>
    <property type="evidence" value="ECO:0007669"/>
    <property type="project" value="TreeGrafter"/>
</dbReference>